<name>A0A8X6G847_TRICU</name>
<proteinExistence type="predicted"/>
<reference evidence="2" key="1">
    <citation type="submission" date="2020-07" db="EMBL/GenBank/DDBJ databases">
        <title>Multicomponent nature underlies the extraordinary mechanical properties of spider dragline silk.</title>
        <authorList>
            <person name="Kono N."/>
            <person name="Nakamura H."/>
            <person name="Mori M."/>
            <person name="Yoshida Y."/>
            <person name="Ohtoshi R."/>
            <person name="Malay A.D."/>
            <person name="Moran D.A.P."/>
            <person name="Tomita M."/>
            <person name="Numata K."/>
            <person name="Arakawa K."/>
        </authorList>
    </citation>
    <scope>NUCLEOTIDE SEQUENCE</scope>
</reference>
<gene>
    <name evidence="2" type="ORF">TNCT_54301</name>
</gene>
<dbReference type="AlphaFoldDB" id="A0A8X6G847"/>
<accession>A0A8X6G847</accession>
<evidence type="ECO:0000313" key="3">
    <source>
        <dbReference type="Proteomes" id="UP000887116"/>
    </source>
</evidence>
<dbReference type="Proteomes" id="UP000887116">
    <property type="component" value="Unassembled WGS sequence"/>
</dbReference>
<organism evidence="2 3">
    <name type="scientific">Trichonephila clavata</name>
    <name type="common">Joro spider</name>
    <name type="synonym">Nephila clavata</name>
    <dbReference type="NCBI Taxonomy" id="2740835"/>
    <lineage>
        <taxon>Eukaryota</taxon>
        <taxon>Metazoa</taxon>
        <taxon>Ecdysozoa</taxon>
        <taxon>Arthropoda</taxon>
        <taxon>Chelicerata</taxon>
        <taxon>Arachnida</taxon>
        <taxon>Araneae</taxon>
        <taxon>Araneomorphae</taxon>
        <taxon>Entelegynae</taxon>
        <taxon>Araneoidea</taxon>
        <taxon>Nephilidae</taxon>
        <taxon>Trichonephila</taxon>
    </lineage>
</organism>
<comment type="caution">
    <text evidence="2">The sequence shown here is derived from an EMBL/GenBank/DDBJ whole genome shotgun (WGS) entry which is preliminary data.</text>
</comment>
<evidence type="ECO:0000313" key="2">
    <source>
        <dbReference type="EMBL" id="GFQ98347.1"/>
    </source>
</evidence>
<protein>
    <submittedName>
        <fullName evidence="2">Uncharacterized protein</fullName>
    </submittedName>
</protein>
<dbReference type="EMBL" id="BMAO01034703">
    <property type="protein sequence ID" value="GFQ98347.1"/>
    <property type="molecule type" value="Genomic_DNA"/>
</dbReference>
<keyword evidence="3" id="KW-1185">Reference proteome</keyword>
<sequence length="107" mass="12336">MKQFSNYLILDDFKWYSKQKRERFGFFLHSGKTSHLLFQSSTRPGKRNMRPSDAGGRSAYRSMPDSLLGCWLGFSGDGTCVQKEKSQGEKQGDWFHTVRAQTQSTRC</sequence>
<evidence type="ECO:0000256" key="1">
    <source>
        <dbReference type="SAM" id="MobiDB-lite"/>
    </source>
</evidence>
<feature type="region of interest" description="Disordered" evidence="1">
    <location>
        <begin position="39"/>
        <end position="58"/>
    </location>
</feature>